<evidence type="ECO:0000313" key="3">
    <source>
        <dbReference type="Proteomes" id="UP000824242"/>
    </source>
</evidence>
<evidence type="ECO:0000313" key="2">
    <source>
        <dbReference type="EMBL" id="HIR46361.1"/>
    </source>
</evidence>
<dbReference type="EMBL" id="DVGZ01000019">
    <property type="protein sequence ID" value="HIR46361.1"/>
    <property type="molecule type" value="Genomic_DNA"/>
</dbReference>
<dbReference type="AlphaFoldDB" id="A0A9D1AKX1"/>
<accession>A0A9D1AKX1</accession>
<evidence type="ECO:0000256" key="1">
    <source>
        <dbReference type="ARBA" id="ARBA00006484"/>
    </source>
</evidence>
<dbReference type="PANTHER" id="PTHR43943:SF2">
    <property type="entry name" value="DEHYDROGENASE_REDUCTASE 4"/>
    <property type="match status" value="1"/>
</dbReference>
<dbReference type="SUPFAM" id="SSF51735">
    <property type="entry name" value="NAD(P)-binding Rossmann-fold domains"/>
    <property type="match status" value="1"/>
</dbReference>
<proteinExistence type="inferred from homology"/>
<dbReference type="Pfam" id="PF00106">
    <property type="entry name" value="adh_short"/>
    <property type="match status" value="1"/>
</dbReference>
<reference evidence="2" key="2">
    <citation type="journal article" date="2021" name="PeerJ">
        <title>Extensive microbial diversity within the chicken gut microbiome revealed by metagenomics and culture.</title>
        <authorList>
            <person name="Gilroy R."/>
            <person name="Ravi A."/>
            <person name="Getino M."/>
            <person name="Pursley I."/>
            <person name="Horton D.L."/>
            <person name="Alikhan N.F."/>
            <person name="Baker D."/>
            <person name="Gharbi K."/>
            <person name="Hall N."/>
            <person name="Watson M."/>
            <person name="Adriaenssens E.M."/>
            <person name="Foster-Nyarko E."/>
            <person name="Jarju S."/>
            <person name="Secka A."/>
            <person name="Antonio M."/>
            <person name="Oren A."/>
            <person name="Chaudhuri R.R."/>
            <person name="La Ragione R."/>
            <person name="Hildebrand F."/>
            <person name="Pallen M.J."/>
        </authorList>
    </citation>
    <scope>NUCLEOTIDE SEQUENCE</scope>
    <source>
        <strain evidence="2">ChiSxjej1B13-7958</strain>
    </source>
</reference>
<dbReference type="InterPro" id="IPR036291">
    <property type="entry name" value="NAD(P)-bd_dom_sf"/>
</dbReference>
<dbReference type="CDD" id="cd05233">
    <property type="entry name" value="SDR_c"/>
    <property type="match status" value="1"/>
</dbReference>
<comment type="similarity">
    <text evidence="1">Belongs to the short-chain dehydrogenases/reductases (SDR) family.</text>
</comment>
<sequence>MRERIISDYNRLLEGKRVFLTTAARGIGKSIAVLFARQGAAVSFAGRNPAYVEKTLRELRQWNPDCRGYVCDLAKAEESERTAEQALQESGGFDVLVCTVGVNCHCI</sequence>
<name>A0A9D1AKX1_9FIRM</name>
<dbReference type="Proteomes" id="UP000824242">
    <property type="component" value="Unassembled WGS sequence"/>
</dbReference>
<dbReference type="InterPro" id="IPR002347">
    <property type="entry name" value="SDR_fam"/>
</dbReference>
<dbReference type="PANTHER" id="PTHR43943">
    <property type="entry name" value="DEHYDROGENASE/REDUCTASE (SDR FAMILY) MEMBER 4"/>
    <property type="match status" value="1"/>
</dbReference>
<organism evidence="2 3">
    <name type="scientific">Candidatus Caccousia avicola</name>
    <dbReference type="NCBI Taxonomy" id="2840721"/>
    <lineage>
        <taxon>Bacteria</taxon>
        <taxon>Bacillati</taxon>
        <taxon>Bacillota</taxon>
        <taxon>Clostridia</taxon>
        <taxon>Eubacteriales</taxon>
        <taxon>Oscillospiraceae</taxon>
        <taxon>Oscillospiraceae incertae sedis</taxon>
        <taxon>Candidatus Caccousia</taxon>
    </lineage>
</organism>
<comment type="caution">
    <text evidence="2">The sequence shown here is derived from an EMBL/GenBank/DDBJ whole genome shotgun (WGS) entry which is preliminary data.</text>
</comment>
<gene>
    <name evidence="2" type="ORF">IAB89_01690</name>
</gene>
<reference evidence="2" key="1">
    <citation type="submission" date="2020-10" db="EMBL/GenBank/DDBJ databases">
        <authorList>
            <person name="Gilroy R."/>
        </authorList>
    </citation>
    <scope>NUCLEOTIDE SEQUENCE</scope>
    <source>
        <strain evidence="2">ChiSxjej1B13-7958</strain>
    </source>
</reference>
<dbReference type="Gene3D" id="3.40.50.720">
    <property type="entry name" value="NAD(P)-binding Rossmann-like Domain"/>
    <property type="match status" value="1"/>
</dbReference>
<protein>
    <submittedName>
        <fullName evidence="2">SDR family NAD(P)-dependent oxidoreductase</fullName>
    </submittedName>
</protein>